<keyword evidence="2" id="KW-1185">Reference proteome</keyword>
<proteinExistence type="predicted"/>
<evidence type="ECO:0000313" key="1">
    <source>
        <dbReference type="EMBL" id="KAF0415329.1"/>
    </source>
</evidence>
<organism evidence="1 2">
    <name type="scientific">Gigaspora margarita</name>
    <dbReference type="NCBI Taxonomy" id="4874"/>
    <lineage>
        <taxon>Eukaryota</taxon>
        <taxon>Fungi</taxon>
        <taxon>Fungi incertae sedis</taxon>
        <taxon>Mucoromycota</taxon>
        <taxon>Glomeromycotina</taxon>
        <taxon>Glomeromycetes</taxon>
        <taxon>Diversisporales</taxon>
        <taxon>Gigasporaceae</taxon>
        <taxon>Gigaspora</taxon>
    </lineage>
</organism>
<dbReference type="AlphaFoldDB" id="A0A8H3X5F3"/>
<dbReference type="InterPro" id="IPR027443">
    <property type="entry name" value="IPNS-like_sf"/>
</dbReference>
<name>A0A8H3X5F3_GIGMA</name>
<reference evidence="1 2" key="1">
    <citation type="journal article" date="2019" name="Environ. Microbiol.">
        <title>At the nexus of three kingdoms: the genome of the mycorrhizal fungus Gigaspora margarita provides insights into plant, endobacterial and fungal interactions.</title>
        <authorList>
            <person name="Venice F."/>
            <person name="Ghignone S."/>
            <person name="Salvioli di Fossalunga A."/>
            <person name="Amselem J."/>
            <person name="Novero M."/>
            <person name="Xianan X."/>
            <person name="Sedzielewska Toro K."/>
            <person name="Morin E."/>
            <person name="Lipzen A."/>
            <person name="Grigoriev I.V."/>
            <person name="Henrissat B."/>
            <person name="Martin F.M."/>
            <person name="Bonfante P."/>
        </authorList>
    </citation>
    <scope>NUCLEOTIDE SEQUENCE [LARGE SCALE GENOMIC DNA]</scope>
    <source>
        <strain evidence="1 2">BEG34</strain>
    </source>
</reference>
<gene>
    <name evidence="1" type="ORF">F8M41_007641</name>
</gene>
<comment type="caution">
    <text evidence="1">The sequence shown here is derived from an EMBL/GenBank/DDBJ whole genome shotgun (WGS) entry which is preliminary data.</text>
</comment>
<dbReference type="OrthoDB" id="406156at2759"/>
<evidence type="ECO:0000313" key="2">
    <source>
        <dbReference type="Proteomes" id="UP000439903"/>
    </source>
</evidence>
<protein>
    <submittedName>
        <fullName evidence="1">Clavaminate synthase-like protein</fullName>
    </submittedName>
</protein>
<accession>A0A8H3X5F3</accession>
<dbReference type="EMBL" id="WTPW01001777">
    <property type="protein sequence ID" value="KAF0415329.1"/>
    <property type="molecule type" value="Genomic_DNA"/>
</dbReference>
<dbReference type="Proteomes" id="UP000439903">
    <property type="component" value="Unassembled WGS sequence"/>
</dbReference>
<dbReference type="SUPFAM" id="SSF51197">
    <property type="entry name" value="Clavaminate synthase-like"/>
    <property type="match status" value="1"/>
</dbReference>
<dbReference type="Gene3D" id="2.60.120.330">
    <property type="entry name" value="B-lactam Antibiotic, Isopenicillin N Synthase, Chain"/>
    <property type="match status" value="1"/>
</dbReference>
<sequence>MDLMKRIKFDDNDDLLAQILPPLFNEKNSLFSSLSKKCHQLCLKILQTLAIALEIPQSEGGKHCYSLSSNGINNDHQEDIRAGRLWFVDCPFPKDIGGLEILPHNSTEWVPVPIISNCVVINVADCLQFWSKEQVMIITNEFKQYSKSAKSDRIPSKLIPQNDDNTKYITAGEHLQNKLNAAYQKFY</sequence>